<gene>
    <name evidence="8" type="primary">ydhP_1</name>
    <name evidence="8" type="ORF">NCTC10894_02583</name>
</gene>
<feature type="transmembrane region" description="Helical" evidence="6">
    <location>
        <begin position="117"/>
        <end position="135"/>
    </location>
</feature>
<feature type="transmembrane region" description="Helical" evidence="6">
    <location>
        <begin position="248"/>
        <end position="269"/>
    </location>
</feature>
<feature type="transmembrane region" description="Helical" evidence="6">
    <location>
        <begin position="213"/>
        <end position="236"/>
    </location>
</feature>
<feature type="transmembrane region" description="Helical" evidence="6">
    <location>
        <begin position="58"/>
        <end position="77"/>
    </location>
</feature>
<feature type="transmembrane region" description="Helical" evidence="6">
    <location>
        <begin position="281"/>
        <end position="299"/>
    </location>
</feature>
<feature type="transmembrane region" description="Helical" evidence="6">
    <location>
        <begin position="305"/>
        <end position="325"/>
    </location>
</feature>
<dbReference type="PANTHER" id="PTHR43124:SF8">
    <property type="entry name" value="INNER MEMBRANE TRANSPORT PROTEIN YDHP"/>
    <property type="match status" value="1"/>
</dbReference>
<dbReference type="RefSeq" id="WP_062737869.1">
    <property type="nucleotide sequence ID" value="NZ_BAAAEC010000026.1"/>
</dbReference>
<comment type="subcellular location">
    <subcellularLocation>
        <location evidence="1">Cell membrane</location>
        <topology evidence="1">Multi-pass membrane protein</topology>
    </subcellularLocation>
</comment>
<dbReference type="AlphaFoldDB" id="A0AAJ5D5L9"/>
<feature type="domain" description="Major facilitator superfamily (MFS) profile" evidence="7">
    <location>
        <begin position="16"/>
        <end position="393"/>
    </location>
</feature>
<sequence length="400" mass="40271">MHATPASSDRAPVSATLPLLALAAGAFGIGTTEFSPMGLLPVIAEGVHVSIPQAGMLISAYAIGVMLGAPVMTLLLARWPRRSALIALMSIFTLGNLLSAIAPNYTTLLLARLVTSLNHGAFFGLGSVVAASLVPREKQASAVATMFMGLTIANVGGVPAATWLGQMIGWRMSFMATASLGLIAIAGLFAALPKGDAGKMPNLRAELRVLTSPVVVGALLTTVLGAGAMFTLYTYVAPTLAQLTGATPAFVTAMLVLIGVGFSIGNMAGGRLADRSLDGSLIGFLVLLIATMLAFPVLAKTHAGAAAALLVWGIATFAVVPPLQMRVMRAAAEAPGLASSINVGAFNLGNALGAAAGGAVISAGFGYAAVPVAGALIAAGGLLLVLLQVAQRRSRLAVNP</sequence>
<protein>
    <submittedName>
        <fullName evidence="8">Inner membrane transport protein ydhP</fullName>
    </submittedName>
</protein>
<dbReference type="InterPro" id="IPR036259">
    <property type="entry name" value="MFS_trans_sf"/>
</dbReference>
<dbReference type="GO" id="GO:0005886">
    <property type="term" value="C:plasma membrane"/>
    <property type="evidence" value="ECO:0007669"/>
    <property type="project" value="UniProtKB-SubCell"/>
</dbReference>
<dbReference type="GO" id="GO:0022857">
    <property type="term" value="F:transmembrane transporter activity"/>
    <property type="evidence" value="ECO:0007669"/>
    <property type="project" value="InterPro"/>
</dbReference>
<keyword evidence="3 6" id="KW-0812">Transmembrane</keyword>
<evidence type="ECO:0000256" key="1">
    <source>
        <dbReference type="ARBA" id="ARBA00004651"/>
    </source>
</evidence>
<accession>A0AAJ5D5L9</accession>
<comment type="caution">
    <text evidence="8">The sequence shown here is derived from an EMBL/GenBank/DDBJ whole genome shotgun (WGS) entry which is preliminary data.</text>
</comment>
<dbReference type="Proteomes" id="UP000255008">
    <property type="component" value="Unassembled WGS sequence"/>
</dbReference>
<dbReference type="InterPro" id="IPR011701">
    <property type="entry name" value="MFS"/>
</dbReference>
<evidence type="ECO:0000259" key="7">
    <source>
        <dbReference type="PROSITE" id="PS50850"/>
    </source>
</evidence>
<feature type="transmembrane region" description="Helical" evidence="6">
    <location>
        <begin position="84"/>
        <end position="105"/>
    </location>
</feature>
<proteinExistence type="predicted"/>
<name>A0AAJ5D5L9_9RALS</name>
<feature type="transmembrane region" description="Helical" evidence="6">
    <location>
        <begin position="367"/>
        <end position="387"/>
    </location>
</feature>
<evidence type="ECO:0000256" key="4">
    <source>
        <dbReference type="ARBA" id="ARBA00022989"/>
    </source>
</evidence>
<dbReference type="InterPro" id="IPR020846">
    <property type="entry name" value="MFS_dom"/>
</dbReference>
<reference evidence="8 9" key="1">
    <citation type="submission" date="2018-06" db="EMBL/GenBank/DDBJ databases">
        <authorList>
            <consortium name="Pathogen Informatics"/>
            <person name="Doyle S."/>
        </authorList>
    </citation>
    <scope>NUCLEOTIDE SEQUENCE [LARGE SCALE GENOMIC DNA]</scope>
    <source>
        <strain evidence="8 9">NCTC10894</strain>
    </source>
</reference>
<dbReference type="EMBL" id="UGVE01000001">
    <property type="protein sequence ID" value="SUD98201.1"/>
    <property type="molecule type" value="Genomic_DNA"/>
</dbReference>
<dbReference type="PROSITE" id="PS50850">
    <property type="entry name" value="MFS"/>
    <property type="match status" value="1"/>
</dbReference>
<evidence type="ECO:0000256" key="6">
    <source>
        <dbReference type="SAM" id="Phobius"/>
    </source>
</evidence>
<evidence type="ECO:0000313" key="8">
    <source>
        <dbReference type="EMBL" id="SUD98201.1"/>
    </source>
</evidence>
<dbReference type="CDD" id="cd17324">
    <property type="entry name" value="MFS_NepI_like"/>
    <property type="match status" value="1"/>
</dbReference>
<evidence type="ECO:0000256" key="3">
    <source>
        <dbReference type="ARBA" id="ARBA00022692"/>
    </source>
</evidence>
<dbReference type="Pfam" id="PF07690">
    <property type="entry name" value="MFS_1"/>
    <property type="match status" value="1"/>
</dbReference>
<feature type="transmembrane region" description="Helical" evidence="6">
    <location>
        <begin position="142"/>
        <end position="164"/>
    </location>
</feature>
<dbReference type="PANTHER" id="PTHR43124">
    <property type="entry name" value="PURINE EFFLUX PUMP PBUE"/>
    <property type="match status" value="1"/>
</dbReference>
<keyword evidence="2" id="KW-1003">Cell membrane</keyword>
<keyword evidence="5 6" id="KW-0472">Membrane</keyword>
<dbReference type="Gene3D" id="1.20.1250.20">
    <property type="entry name" value="MFS general substrate transporter like domains"/>
    <property type="match status" value="1"/>
</dbReference>
<organism evidence="8 9">
    <name type="scientific">Ralstonia mannitolilytica</name>
    <dbReference type="NCBI Taxonomy" id="105219"/>
    <lineage>
        <taxon>Bacteria</taxon>
        <taxon>Pseudomonadati</taxon>
        <taxon>Pseudomonadota</taxon>
        <taxon>Betaproteobacteria</taxon>
        <taxon>Burkholderiales</taxon>
        <taxon>Burkholderiaceae</taxon>
        <taxon>Ralstonia</taxon>
    </lineage>
</organism>
<feature type="transmembrane region" description="Helical" evidence="6">
    <location>
        <begin position="337"/>
        <end position="361"/>
    </location>
</feature>
<dbReference type="SUPFAM" id="SSF103473">
    <property type="entry name" value="MFS general substrate transporter"/>
    <property type="match status" value="1"/>
</dbReference>
<evidence type="ECO:0000256" key="5">
    <source>
        <dbReference type="ARBA" id="ARBA00023136"/>
    </source>
</evidence>
<dbReference type="InterPro" id="IPR050189">
    <property type="entry name" value="MFS_Efflux_Transporters"/>
</dbReference>
<keyword evidence="4 6" id="KW-1133">Transmembrane helix</keyword>
<evidence type="ECO:0000313" key="9">
    <source>
        <dbReference type="Proteomes" id="UP000255008"/>
    </source>
</evidence>
<evidence type="ECO:0000256" key="2">
    <source>
        <dbReference type="ARBA" id="ARBA00022475"/>
    </source>
</evidence>
<feature type="transmembrane region" description="Helical" evidence="6">
    <location>
        <begin position="170"/>
        <end position="192"/>
    </location>
</feature>